<dbReference type="Proteomes" id="UP001145021">
    <property type="component" value="Unassembled WGS sequence"/>
</dbReference>
<dbReference type="SUPFAM" id="SSF54364">
    <property type="entry name" value="Translation initiation factor IF3, N-terminal domain"/>
    <property type="match status" value="1"/>
</dbReference>
<feature type="domain" description="Translation initiation factor 3 N-terminal" evidence="6">
    <location>
        <begin position="175"/>
        <end position="241"/>
    </location>
</feature>
<dbReference type="GO" id="GO:0032790">
    <property type="term" value="P:ribosome disassembly"/>
    <property type="evidence" value="ECO:0007669"/>
    <property type="project" value="TreeGrafter"/>
</dbReference>
<dbReference type="InterPro" id="IPR036788">
    <property type="entry name" value="T_IF-3_C_sf"/>
</dbReference>
<reference evidence="7" key="1">
    <citation type="submission" date="2022-07" db="EMBL/GenBank/DDBJ databases">
        <title>Phylogenomic reconstructions and comparative analyses of Kickxellomycotina fungi.</title>
        <authorList>
            <person name="Reynolds N.K."/>
            <person name="Stajich J.E."/>
            <person name="Barry K."/>
            <person name="Grigoriev I.V."/>
            <person name="Crous P."/>
            <person name="Smith M.E."/>
        </authorList>
    </citation>
    <scope>NUCLEOTIDE SEQUENCE</scope>
    <source>
        <strain evidence="7">NBRC 105413</strain>
    </source>
</reference>
<dbReference type="SUPFAM" id="SSF55200">
    <property type="entry name" value="Translation initiation factor IF3, C-terminal domain"/>
    <property type="match status" value="1"/>
</dbReference>
<proteinExistence type="inferred from homology"/>
<feature type="region of interest" description="Disordered" evidence="4">
    <location>
        <begin position="62"/>
        <end position="83"/>
    </location>
</feature>
<evidence type="ECO:0000313" key="8">
    <source>
        <dbReference type="Proteomes" id="UP001145021"/>
    </source>
</evidence>
<name>A0A9W7XQL8_9FUNG</name>
<dbReference type="InterPro" id="IPR019814">
    <property type="entry name" value="Translation_initiation_fac_3_N"/>
</dbReference>
<dbReference type="AlphaFoldDB" id="A0A9W7XQL8"/>
<dbReference type="EMBL" id="JANBOH010000022">
    <property type="protein sequence ID" value="KAJ1647706.1"/>
    <property type="molecule type" value="Genomic_DNA"/>
</dbReference>
<dbReference type="InterPro" id="IPR001288">
    <property type="entry name" value="Translation_initiation_fac_3"/>
</dbReference>
<dbReference type="PANTHER" id="PTHR10938:SF0">
    <property type="entry name" value="TRANSLATION INITIATION FACTOR IF-3, MITOCHONDRIAL"/>
    <property type="match status" value="1"/>
</dbReference>
<dbReference type="GO" id="GO:0005739">
    <property type="term" value="C:mitochondrion"/>
    <property type="evidence" value="ECO:0007669"/>
    <property type="project" value="TreeGrafter"/>
</dbReference>
<gene>
    <name evidence="7" type="ORF">LPJ64_000953</name>
</gene>
<dbReference type="GO" id="GO:0043022">
    <property type="term" value="F:ribosome binding"/>
    <property type="evidence" value="ECO:0007669"/>
    <property type="project" value="TreeGrafter"/>
</dbReference>
<feature type="domain" description="Translation initiation factor 3 C-terminal" evidence="5">
    <location>
        <begin position="253"/>
        <end position="332"/>
    </location>
</feature>
<evidence type="ECO:0000256" key="3">
    <source>
        <dbReference type="ARBA" id="ARBA00022917"/>
    </source>
</evidence>
<dbReference type="NCBIfam" id="TIGR00168">
    <property type="entry name" value="infC"/>
    <property type="match status" value="1"/>
</dbReference>
<dbReference type="Gene3D" id="3.10.20.80">
    <property type="entry name" value="Translation initiation factor 3 (IF-3), N-terminal domain"/>
    <property type="match status" value="1"/>
</dbReference>
<evidence type="ECO:0008006" key="9">
    <source>
        <dbReference type="Google" id="ProtNLM"/>
    </source>
</evidence>
<evidence type="ECO:0000313" key="7">
    <source>
        <dbReference type="EMBL" id="KAJ1647706.1"/>
    </source>
</evidence>
<dbReference type="GO" id="GO:0003743">
    <property type="term" value="F:translation initiation factor activity"/>
    <property type="evidence" value="ECO:0007669"/>
    <property type="project" value="UniProtKB-KW"/>
</dbReference>
<dbReference type="Pfam" id="PF00707">
    <property type="entry name" value="IF3_C"/>
    <property type="match status" value="1"/>
</dbReference>
<feature type="compositionally biased region" description="Polar residues" evidence="4">
    <location>
        <begin position="116"/>
        <end position="131"/>
    </location>
</feature>
<evidence type="ECO:0000259" key="5">
    <source>
        <dbReference type="Pfam" id="PF00707"/>
    </source>
</evidence>
<dbReference type="Gene3D" id="3.30.110.10">
    <property type="entry name" value="Translation initiation factor 3 (IF-3), C-terminal domain"/>
    <property type="match status" value="1"/>
</dbReference>
<organism evidence="7 8">
    <name type="scientific">Coemansia asiatica</name>
    <dbReference type="NCBI Taxonomy" id="1052880"/>
    <lineage>
        <taxon>Eukaryota</taxon>
        <taxon>Fungi</taxon>
        <taxon>Fungi incertae sedis</taxon>
        <taxon>Zoopagomycota</taxon>
        <taxon>Kickxellomycotina</taxon>
        <taxon>Kickxellomycetes</taxon>
        <taxon>Kickxellales</taxon>
        <taxon>Kickxellaceae</taxon>
        <taxon>Coemansia</taxon>
    </lineage>
</organism>
<dbReference type="GO" id="GO:0070124">
    <property type="term" value="P:mitochondrial translational initiation"/>
    <property type="evidence" value="ECO:0007669"/>
    <property type="project" value="TreeGrafter"/>
</dbReference>
<dbReference type="PANTHER" id="PTHR10938">
    <property type="entry name" value="TRANSLATION INITIATION FACTOR IF-3"/>
    <property type="match status" value="1"/>
</dbReference>
<comment type="similarity">
    <text evidence="1">Belongs to the IF-3 family.</text>
</comment>
<keyword evidence="2" id="KW-0396">Initiation factor</keyword>
<dbReference type="InterPro" id="IPR019815">
    <property type="entry name" value="Translation_initiation_fac_3_C"/>
</dbReference>
<evidence type="ECO:0000256" key="4">
    <source>
        <dbReference type="SAM" id="MobiDB-lite"/>
    </source>
</evidence>
<dbReference type="InterPro" id="IPR036787">
    <property type="entry name" value="T_IF-3_N_sf"/>
</dbReference>
<feature type="region of interest" description="Disordered" evidence="4">
    <location>
        <begin position="116"/>
        <end position="135"/>
    </location>
</feature>
<evidence type="ECO:0000256" key="1">
    <source>
        <dbReference type="ARBA" id="ARBA00005439"/>
    </source>
</evidence>
<evidence type="ECO:0000256" key="2">
    <source>
        <dbReference type="ARBA" id="ARBA00022540"/>
    </source>
</evidence>
<keyword evidence="3" id="KW-0648">Protein biosynthesis</keyword>
<sequence length="339" mass="37612">MFVKRANQTRIVGQLASASKLRLSKGFQATALHNWGFEADTKTTANKNDTNRPKVLGYFSGGMGSFSSQQNRQNESKPQGIPLGGKAWTTANLDFQRTATAIKPQQQRPPFFANTSANGTETSERFNNNGINKRAPELPRNKAILQAKIDKTIKKRLEKTRKESSFLSQERAPRDEEIQHPMITLITLDGVVDGVHPLSHVLNTMDRSEYTLILVDTHRSPPACRVFSKKLLYEKERQAKKTMKAAAKSTKQQSIQMSATIGDHDLGIKIKKALDLLDKGRRVMIVVEHKGRDGRDNRCKVVGGRIMEMVAGRCSVSSPPAVDGKTWSVVLQGKSSSNT</sequence>
<evidence type="ECO:0000259" key="6">
    <source>
        <dbReference type="Pfam" id="PF05198"/>
    </source>
</evidence>
<keyword evidence="8" id="KW-1185">Reference proteome</keyword>
<accession>A0A9W7XQL8</accession>
<dbReference type="Pfam" id="PF05198">
    <property type="entry name" value="IF3_N"/>
    <property type="match status" value="1"/>
</dbReference>
<protein>
    <recommendedName>
        <fullName evidence="9">Translation initiation factor 3 N-terminal domain-containing protein</fullName>
    </recommendedName>
</protein>
<comment type="caution">
    <text evidence="7">The sequence shown here is derived from an EMBL/GenBank/DDBJ whole genome shotgun (WGS) entry which is preliminary data.</text>
</comment>